<accession>A0A419SP40</accession>
<dbReference type="Proteomes" id="UP000284219">
    <property type="component" value="Unassembled WGS sequence"/>
</dbReference>
<dbReference type="Gene3D" id="1.10.10.10">
    <property type="entry name" value="Winged helix-like DNA-binding domain superfamily/Winged helix DNA-binding domain"/>
    <property type="match status" value="1"/>
</dbReference>
<keyword evidence="5" id="KW-1185">Reference proteome</keyword>
<protein>
    <submittedName>
        <fullName evidence="4">Transcriptional regulator</fullName>
    </submittedName>
</protein>
<dbReference type="EMBL" id="MCHY01000006">
    <property type="protein sequence ID" value="RKD26066.1"/>
    <property type="molecule type" value="Genomic_DNA"/>
</dbReference>
<proteinExistence type="predicted"/>
<evidence type="ECO:0000256" key="1">
    <source>
        <dbReference type="ARBA" id="ARBA00023015"/>
    </source>
</evidence>
<dbReference type="SUPFAM" id="SSF46894">
    <property type="entry name" value="C-terminal effector domain of the bipartite response regulators"/>
    <property type="match status" value="1"/>
</dbReference>
<dbReference type="Pfam" id="PF09860">
    <property type="entry name" value="DUF2087"/>
    <property type="match status" value="1"/>
</dbReference>
<name>A0A419SP40_9BACL</name>
<evidence type="ECO:0000313" key="5">
    <source>
        <dbReference type="Proteomes" id="UP000284219"/>
    </source>
</evidence>
<dbReference type="AlphaFoldDB" id="A0A419SP40"/>
<keyword evidence="1" id="KW-0805">Transcription regulation</keyword>
<gene>
    <name evidence="4" type="ORF">BEP19_03220</name>
</gene>
<keyword evidence="2" id="KW-0804">Transcription</keyword>
<dbReference type="InterPro" id="IPR018656">
    <property type="entry name" value="DUF2087"/>
</dbReference>
<dbReference type="RefSeq" id="WP_120188746.1">
    <property type="nucleotide sequence ID" value="NZ_MCHY01000006.1"/>
</dbReference>
<dbReference type="GO" id="GO:0006355">
    <property type="term" value="P:regulation of DNA-templated transcription"/>
    <property type="evidence" value="ECO:0007669"/>
    <property type="project" value="InterPro"/>
</dbReference>
<feature type="domain" description="DUF2087" evidence="3">
    <location>
        <begin position="181"/>
        <end position="249"/>
    </location>
</feature>
<organism evidence="4 5">
    <name type="scientific">Ammoniphilus oxalaticus</name>
    <dbReference type="NCBI Taxonomy" id="66863"/>
    <lineage>
        <taxon>Bacteria</taxon>
        <taxon>Bacillati</taxon>
        <taxon>Bacillota</taxon>
        <taxon>Bacilli</taxon>
        <taxon>Bacillales</taxon>
        <taxon>Paenibacillaceae</taxon>
        <taxon>Aneurinibacillus group</taxon>
        <taxon>Ammoniphilus</taxon>
    </lineage>
</organism>
<comment type="caution">
    <text evidence="4">The sequence shown here is derived from an EMBL/GenBank/DDBJ whole genome shotgun (WGS) entry which is preliminary data.</text>
</comment>
<evidence type="ECO:0000256" key="2">
    <source>
        <dbReference type="ARBA" id="ARBA00023163"/>
    </source>
</evidence>
<evidence type="ECO:0000313" key="4">
    <source>
        <dbReference type="EMBL" id="RKD26066.1"/>
    </source>
</evidence>
<dbReference type="OrthoDB" id="9789954at2"/>
<dbReference type="GO" id="GO:0003677">
    <property type="term" value="F:DNA binding"/>
    <property type="evidence" value="ECO:0007669"/>
    <property type="project" value="InterPro"/>
</dbReference>
<evidence type="ECO:0000259" key="3">
    <source>
        <dbReference type="Pfam" id="PF09860"/>
    </source>
</evidence>
<sequence length="251" mass="29814">MESSSLFWEASLEELKRGYIEEKSVFICLLCGEKVEKGIVYPVEDQLYEAERFTRLHIEQLHRSVFDYLLSMDKKLTGLTDHQKNLLQLFYEGKSDQDIQQRLGIGSASTIRHHRFTLKEKERQAKTFLAMMELLKDKDEYAPAFLPVHPTATMVDDRYNVTQEEQENIIQKFFPNGPNNRLKQFPPREKQRLIVLREIAGQLKAEHLYNEHELNETLQHYYEDYALIRRYLIEYGFLDRKADGSAYWLKN</sequence>
<reference evidence="4 5" key="1">
    <citation type="submission" date="2016-08" db="EMBL/GenBank/DDBJ databases">
        <title>Novel Firmicute Genomes.</title>
        <authorList>
            <person name="Poppleton D.I."/>
            <person name="Gribaldo S."/>
        </authorList>
    </citation>
    <scope>NUCLEOTIDE SEQUENCE [LARGE SCALE GENOMIC DNA]</scope>
    <source>
        <strain evidence="4 5">RAOx-1</strain>
    </source>
</reference>
<dbReference type="InterPro" id="IPR016032">
    <property type="entry name" value="Sig_transdc_resp-reg_C-effctor"/>
</dbReference>
<dbReference type="InterPro" id="IPR036388">
    <property type="entry name" value="WH-like_DNA-bd_sf"/>
</dbReference>